<organism evidence="2 3">
    <name type="scientific">Altericroceibacterium spongiae</name>
    <dbReference type="NCBI Taxonomy" id="2320269"/>
    <lineage>
        <taxon>Bacteria</taxon>
        <taxon>Pseudomonadati</taxon>
        <taxon>Pseudomonadota</taxon>
        <taxon>Alphaproteobacteria</taxon>
        <taxon>Sphingomonadales</taxon>
        <taxon>Erythrobacteraceae</taxon>
        <taxon>Altericroceibacterium</taxon>
    </lineage>
</organism>
<protein>
    <submittedName>
        <fullName evidence="2">Uncharacterized protein</fullName>
    </submittedName>
</protein>
<dbReference type="AlphaFoldDB" id="A0A420ES35"/>
<dbReference type="EMBL" id="RAPF01000001">
    <property type="protein sequence ID" value="RKF23440.1"/>
    <property type="molecule type" value="Genomic_DNA"/>
</dbReference>
<sequence length="64" mass="7532">MARRKKPVHIAEPDPNQITMPGVRPVSLAERLQCRADTPMLPRRMQKPMDIGFWDPMRDQLEMF</sequence>
<accession>A0A420ES35</accession>
<dbReference type="RefSeq" id="WP_120323345.1">
    <property type="nucleotide sequence ID" value="NZ_RAPF01000001.1"/>
</dbReference>
<evidence type="ECO:0000256" key="1">
    <source>
        <dbReference type="SAM" id="MobiDB-lite"/>
    </source>
</evidence>
<evidence type="ECO:0000313" key="2">
    <source>
        <dbReference type="EMBL" id="RKF23440.1"/>
    </source>
</evidence>
<dbReference type="Proteomes" id="UP000284395">
    <property type="component" value="Unassembled WGS sequence"/>
</dbReference>
<dbReference type="OrthoDB" id="8086136at2"/>
<gene>
    <name evidence="2" type="ORF">D6851_02950</name>
</gene>
<name>A0A420ES35_9SPHN</name>
<reference evidence="2 3" key="1">
    <citation type="submission" date="2018-09" db="EMBL/GenBank/DDBJ databases">
        <title>Altererythrobacter spongiae sp. nov., isolated from a marine sponge.</title>
        <authorList>
            <person name="Zhuang L."/>
            <person name="Luo L."/>
        </authorList>
    </citation>
    <scope>NUCLEOTIDE SEQUENCE [LARGE SCALE GENOMIC DNA]</scope>
    <source>
        <strain evidence="2 3">HN-Y73</strain>
    </source>
</reference>
<feature type="region of interest" description="Disordered" evidence="1">
    <location>
        <begin position="1"/>
        <end position="21"/>
    </location>
</feature>
<keyword evidence="3" id="KW-1185">Reference proteome</keyword>
<proteinExistence type="predicted"/>
<evidence type="ECO:0000313" key="3">
    <source>
        <dbReference type="Proteomes" id="UP000284395"/>
    </source>
</evidence>
<comment type="caution">
    <text evidence="2">The sequence shown here is derived from an EMBL/GenBank/DDBJ whole genome shotgun (WGS) entry which is preliminary data.</text>
</comment>